<dbReference type="EMBL" id="CAJB01000375">
    <property type="protein sequence ID" value="CCH79461.1"/>
    <property type="molecule type" value="Genomic_DNA"/>
</dbReference>
<proteinExistence type="predicted"/>
<evidence type="ECO:0000256" key="1">
    <source>
        <dbReference type="SAM" id="MobiDB-lite"/>
    </source>
</evidence>
<name>A0A077M0U5_9MICO</name>
<evidence type="ECO:0000256" key="2">
    <source>
        <dbReference type="SAM" id="Phobius"/>
    </source>
</evidence>
<evidence type="ECO:0000313" key="4">
    <source>
        <dbReference type="Proteomes" id="UP000035721"/>
    </source>
</evidence>
<accession>A0A077M0U5</accession>
<keyword evidence="4" id="KW-1185">Reference proteome</keyword>
<dbReference type="AlphaFoldDB" id="A0A077M0U5"/>
<feature type="transmembrane region" description="Helical" evidence="2">
    <location>
        <begin position="12"/>
        <end position="33"/>
    </location>
</feature>
<dbReference type="OrthoDB" id="4843803at2"/>
<reference evidence="3 4" key="1">
    <citation type="journal article" date="2013" name="ISME J.">
        <title>A metabolic model for members of the genus Tetrasphaera involved in enhanced biological phosphorus removal.</title>
        <authorList>
            <person name="Kristiansen R."/>
            <person name="Nguyen H.T.T."/>
            <person name="Saunders A.M."/>
            <person name="Nielsen J.L."/>
            <person name="Wimmer R."/>
            <person name="Le V.Q."/>
            <person name="McIlroy S.J."/>
            <person name="Petrovski S."/>
            <person name="Seviour R.J."/>
            <person name="Calteau A."/>
            <person name="Nielsen K.L."/>
            <person name="Nielsen P.H."/>
        </authorList>
    </citation>
    <scope>NUCLEOTIDE SEQUENCE [LARGE SCALE GENOMIC DNA]</scope>
    <source>
        <strain evidence="3 4">T1-X7</strain>
    </source>
</reference>
<keyword evidence="3" id="KW-0560">Oxidoreductase</keyword>
<keyword evidence="2" id="KW-0472">Membrane</keyword>
<dbReference type="GO" id="GO:0003938">
    <property type="term" value="F:IMP dehydrogenase activity"/>
    <property type="evidence" value="ECO:0007669"/>
    <property type="project" value="UniProtKB-EC"/>
</dbReference>
<feature type="compositionally biased region" description="Polar residues" evidence="1">
    <location>
        <begin position="39"/>
        <end position="48"/>
    </location>
</feature>
<dbReference type="Proteomes" id="UP000035721">
    <property type="component" value="Unassembled WGS sequence"/>
</dbReference>
<dbReference type="RefSeq" id="WP_157635394.1">
    <property type="nucleotide sequence ID" value="NZ_HF570958.1"/>
</dbReference>
<protein>
    <submittedName>
        <fullName evidence="3">Putative Inositol-5-monophosphate dehydrogenase</fullName>
        <ecNumber evidence="3">1.1.1.205</ecNumber>
    </submittedName>
</protein>
<evidence type="ECO:0000313" key="3">
    <source>
        <dbReference type="EMBL" id="CCH79461.1"/>
    </source>
</evidence>
<keyword evidence="2" id="KW-1133">Transmembrane helix</keyword>
<sequence>MGKHSGGRDLRLIWIAVAVVVVLLVGGGVTYAMTRDDGPSTQAVSDRTSAPSSSSSTSSSPSSSSTGGASGSSTPDAASAVAACAEATSAGDTLAKAASASARDWGIHTQAELDNESGKLTYAEAEARWADSKSRSHADVDGFKSAYSTWTSKRAACDGIEKTTADTPSAAAAAKCADRAAAQAEVASTGKVVNDQWAAHVVMMAGKAHTDHAAYRKRWLDMVHDAGPALAAYHDAAAALDRAPSCTAS</sequence>
<feature type="compositionally biased region" description="Low complexity" evidence="1">
    <location>
        <begin position="49"/>
        <end position="76"/>
    </location>
</feature>
<organism evidence="3 4">
    <name type="scientific">Nostocoides japonicum T1-X7</name>
    <dbReference type="NCBI Taxonomy" id="1194083"/>
    <lineage>
        <taxon>Bacteria</taxon>
        <taxon>Bacillati</taxon>
        <taxon>Actinomycetota</taxon>
        <taxon>Actinomycetes</taxon>
        <taxon>Micrococcales</taxon>
        <taxon>Intrasporangiaceae</taxon>
        <taxon>Nostocoides</taxon>
    </lineage>
</organism>
<gene>
    <name evidence="3" type="ORF">BN12_440005</name>
</gene>
<dbReference type="EC" id="1.1.1.205" evidence="3"/>
<keyword evidence="2" id="KW-0812">Transmembrane</keyword>
<comment type="caution">
    <text evidence="3">The sequence shown here is derived from an EMBL/GenBank/DDBJ whole genome shotgun (WGS) entry which is preliminary data.</text>
</comment>
<feature type="region of interest" description="Disordered" evidence="1">
    <location>
        <begin position="34"/>
        <end position="76"/>
    </location>
</feature>